<dbReference type="EMBL" id="OC317175">
    <property type="protein sequence ID" value="CAD7395244.1"/>
    <property type="molecule type" value="Genomic_DNA"/>
</dbReference>
<dbReference type="Pfam" id="PF03456">
    <property type="entry name" value="uDENN"/>
    <property type="match status" value="1"/>
</dbReference>
<feature type="domain" description="UDENN" evidence="1">
    <location>
        <begin position="30"/>
        <end position="129"/>
    </location>
</feature>
<accession>A0A7R9CF21</accession>
<dbReference type="GO" id="GO:0031267">
    <property type="term" value="F:small GTPase binding"/>
    <property type="evidence" value="ECO:0007669"/>
    <property type="project" value="InterPro"/>
</dbReference>
<organism evidence="2">
    <name type="scientific">Timema cristinae</name>
    <name type="common">Walking stick</name>
    <dbReference type="NCBI Taxonomy" id="61476"/>
    <lineage>
        <taxon>Eukaryota</taxon>
        <taxon>Metazoa</taxon>
        <taxon>Ecdysozoa</taxon>
        <taxon>Arthropoda</taxon>
        <taxon>Hexapoda</taxon>
        <taxon>Insecta</taxon>
        <taxon>Pterygota</taxon>
        <taxon>Neoptera</taxon>
        <taxon>Polyneoptera</taxon>
        <taxon>Phasmatodea</taxon>
        <taxon>Timematodea</taxon>
        <taxon>Timematoidea</taxon>
        <taxon>Timematidae</taxon>
        <taxon>Timema</taxon>
    </lineage>
</organism>
<dbReference type="PROSITE" id="PS50211">
    <property type="entry name" value="DENN"/>
    <property type="match status" value="1"/>
</dbReference>
<proteinExistence type="predicted"/>
<dbReference type="InterPro" id="IPR005113">
    <property type="entry name" value="uDENN_dom"/>
</dbReference>
<dbReference type="SMART" id="SM00800">
    <property type="entry name" value="uDENN"/>
    <property type="match status" value="1"/>
</dbReference>
<protein>
    <recommendedName>
        <fullName evidence="1">UDENN domain-containing protein</fullName>
    </recommendedName>
</protein>
<dbReference type="GO" id="GO:0005085">
    <property type="term" value="F:guanyl-nucleotide exchange factor activity"/>
    <property type="evidence" value="ECO:0007669"/>
    <property type="project" value="InterPro"/>
</dbReference>
<dbReference type="InterPro" id="IPR037516">
    <property type="entry name" value="Tripartite_DENN"/>
</dbReference>
<dbReference type="PANTHER" id="PTHR46070:SF1">
    <property type="entry name" value="PINSTRIPE, ISOFORM A"/>
    <property type="match status" value="1"/>
</dbReference>
<dbReference type="Gene3D" id="3.30.450.200">
    <property type="match status" value="1"/>
</dbReference>
<name>A0A7R9CF21_TIMCR</name>
<dbReference type="AlphaFoldDB" id="A0A7R9CF21"/>
<evidence type="ECO:0000259" key="1">
    <source>
        <dbReference type="PROSITE" id="PS50211"/>
    </source>
</evidence>
<gene>
    <name evidence="2" type="ORF">TCEB3V08_LOCUS3043</name>
</gene>
<evidence type="ECO:0000313" key="2">
    <source>
        <dbReference type="EMBL" id="CAD7395244.1"/>
    </source>
</evidence>
<dbReference type="PANTHER" id="PTHR46070">
    <property type="entry name" value="PINSTRIPE, ISOFORM A"/>
    <property type="match status" value="1"/>
</dbReference>
<reference evidence="2" key="1">
    <citation type="submission" date="2020-11" db="EMBL/GenBank/DDBJ databases">
        <authorList>
            <person name="Tran Van P."/>
        </authorList>
    </citation>
    <scope>NUCLEOTIDE SEQUENCE</scope>
</reference>
<dbReference type="InterPro" id="IPR047278">
    <property type="entry name" value="DEN5A/B"/>
</dbReference>
<sequence>MNSSPAVGGNRFVDYFVICGLDLSSGLEPDRLSGDNLQITPLERSYKSKILGHYPENVPWNPFDKNAVCMLCLPQGLKFRTQKHPLEPQFHSFIITREDGSRNYGFSYIFFEEIRNKKICSAMQTLQVH</sequence>